<dbReference type="OrthoDB" id="17262at2759"/>
<gene>
    <name evidence="2" type="ORF">ASPCAL04456</name>
</gene>
<accession>A0A0U5GR79</accession>
<sequence length="175" mass="19679">MRGLDEDKSFNMLVSRVACVGKLGHKNIGYSGPLSRQLLSYRSLVSEVRSTLRNLIEIVLVGLLLSGDANRERNDWTELGISLPFIDDNDCGLGIAVRTYLDDLPLQEDATSPDARQEVKAKGKEWFQHSDSFTGNLDRAFKLWDAVYKGSQSAGKEFKDGKIWANANKWLSERR</sequence>
<feature type="domain" description="Post-transcriptional regulator MKT1 C-terminal" evidence="1">
    <location>
        <begin position="2"/>
        <end position="172"/>
    </location>
</feature>
<evidence type="ECO:0000259" key="1">
    <source>
        <dbReference type="Pfam" id="PF12246"/>
    </source>
</evidence>
<proteinExistence type="predicted"/>
<keyword evidence="3" id="KW-1185">Reference proteome</keyword>
<evidence type="ECO:0000313" key="2">
    <source>
        <dbReference type="EMBL" id="CEL03300.1"/>
    </source>
</evidence>
<protein>
    <submittedName>
        <fullName evidence="2">Putative XPG I-region protein</fullName>
    </submittedName>
</protein>
<organism evidence="2 3">
    <name type="scientific">Aspergillus calidoustus</name>
    <dbReference type="NCBI Taxonomy" id="454130"/>
    <lineage>
        <taxon>Eukaryota</taxon>
        <taxon>Fungi</taxon>
        <taxon>Dikarya</taxon>
        <taxon>Ascomycota</taxon>
        <taxon>Pezizomycotina</taxon>
        <taxon>Eurotiomycetes</taxon>
        <taxon>Eurotiomycetidae</taxon>
        <taxon>Eurotiales</taxon>
        <taxon>Aspergillaceae</taxon>
        <taxon>Aspergillus</taxon>
        <taxon>Aspergillus subgen. Nidulantes</taxon>
    </lineage>
</organism>
<reference evidence="3" key="1">
    <citation type="journal article" date="2016" name="Genome Announc.">
        <title>Draft genome sequences of fungus Aspergillus calidoustus.</title>
        <authorList>
            <person name="Horn F."/>
            <person name="Linde J."/>
            <person name="Mattern D.J."/>
            <person name="Walther G."/>
            <person name="Guthke R."/>
            <person name="Scherlach K."/>
            <person name="Martin K."/>
            <person name="Brakhage A.A."/>
            <person name="Petzke L."/>
            <person name="Valiante V."/>
        </authorList>
    </citation>
    <scope>NUCLEOTIDE SEQUENCE [LARGE SCALE GENOMIC DNA]</scope>
    <source>
        <strain evidence="3">SF006504</strain>
    </source>
</reference>
<name>A0A0U5GR79_ASPCI</name>
<dbReference type="OMA" id="KIWANAN"/>
<dbReference type="InterPro" id="IPR022039">
    <property type="entry name" value="MKT1_C"/>
</dbReference>
<dbReference type="Proteomes" id="UP000054771">
    <property type="component" value="Unassembled WGS sequence"/>
</dbReference>
<dbReference type="STRING" id="454130.A0A0U5GR79"/>
<dbReference type="Pfam" id="PF12246">
    <property type="entry name" value="MKT1_C"/>
    <property type="match status" value="1"/>
</dbReference>
<dbReference type="AlphaFoldDB" id="A0A0U5GR79"/>
<evidence type="ECO:0000313" key="3">
    <source>
        <dbReference type="Proteomes" id="UP000054771"/>
    </source>
</evidence>
<dbReference type="EMBL" id="CDMC01000003">
    <property type="protein sequence ID" value="CEL03300.1"/>
    <property type="molecule type" value="Genomic_DNA"/>
</dbReference>